<sequence length="431" mass="48391">MQDSDDKRRISTQSPDKVVGGTMVKAGENYPEIHQGDPIPISDADQHVQSLHHGDHFTQPPEPKHGMHTFLASPSAHGQIQLPSLDSSSPIDEALRFIYQLSTGTFHCSHSCEYFSITLSPSEFATLEAHIAADPELHRWTQDKLRANYTEDDNSLLIMMETRLHAMSSRGLEREIEQTLHSEAKPFFDSGNIVKPCAGSKSTVTFPHTSKRKSLLTPDGSFLCLGRKFPTVTMEVGVSQMESDLCEKGTKWIKLSKGQVQAVLCIKIESWDDQMCADFPASSRVPNEPTCRRKVYYWIHRPRQTDTAVDPTETPITVVRQCNGTVHEGFICLKLADFVPPPCPDFDIKISHRRLLGIIDEAERYEEDDRRLRVGDRTGNETVEGLDDETDEETDKDTDEDTDKEVHDADEADDADEVDKGRRGRRGSGGR</sequence>
<dbReference type="AlphaFoldDB" id="A0A6A6IUR6"/>
<protein>
    <submittedName>
        <fullName evidence="2">Uncharacterized protein</fullName>
    </submittedName>
</protein>
<dbReference type="RefSeq" id="XP_033689305.1">
    <property type="nucleotide sequence ID" value="XM_033832645.1"/>
</dbReference>
<accession>A0A6A6IUR6</accession>
<dbReference type="OrthoDB" id="76567at2759"/>
<feature type="compositionally biased region" description="Acidic residues" evidence="1">
    <location>
        <begin position="384"/>
        <end position="403"/>
    </location>
</feature>
<dbReference type="EMBL" id="ML987190">
    <property type="protein sequence ID" value="KAF2254301.1"/>
    <property type="molecule type" value="Genomic_DNA"/>
</dbReference>
<evidence type="ECO:0000313" key="2">
    <source>
        <dbReference type="EMBL" id="KAF2254301.1"/>
    </source>
</evidence>
<name>A0A6A6IUR6_9PLEO</name>
<gene>
    <name evidence="2" type="ORF">BU26DRAFT_558998</name>
</gene>
<dbReference type="GeneID" id="54585975"/>
<dbReference type="Proteomes" id="UP000800094">
    <property type="component" value="Unassembled WGS sequence"/>
</dbReference>
<feature type="compositionally biased region" description="Basic and acidic residues" evidence="1">
    <location>
        <begin position="367"/>
        <end position="379"/>
    </location>
</feature>
<proteinExistence type="predicted"/>
<feature type="region of interest" description="Disordered" evidence="1">
    <location>
        <begin position="1"/>
        <end position="22"/>
    </location>
</feature>
<keyword evidence="3" id="KW-1185">Reference proteome</keyword>
<evidence type="ECO:0000313" key="3">
    <source>
        <dbReference type="Proteomes" id="UP000800094"/>
    </source>
</evidence>
<organism evidence="2 3">
    <name type="scientific">Trematosphaeria pertusa</name>
    <dbReference type="NCBI Taxonomy" id="390896"/>
    <lineage>
        <taxon>Eukaryota</taxon>
        <taxon>Fungi</taxon>
        <taxon>Dikarya</taxon>
        <taxon>Ascomycota</taxon>
        <taxon>Pezizomycotina</taxon>
        <taxon>Dothideomycetes</taxon>
        <taxon>Pleosporomycetidae</taxon>
        <taxon>Pleosporales</taxon>
        <taxon>Massarineae</taxon>
        <taxon>Trematosphaeriaceae</taxon>
        <taxon>Trematosphaeria</taxon>
    </lineage>
</organism>
<feature type="compositionally biased region" description="Basic residues" evidence="1">
    <location>
        <begin position="422"/>
        <end position="431"/>
    </location>
</feature>
<feature type="region of interest" description="Disordered" evidence="1">
    <location>
        <begin position="367"/>
        <end position="431"/>
    </location>
</feature>
<evidence type="ECO:0000256" key="1">
    <source>
        <dbReference type="SAM" id="MobiDB-lite"/>
    </source>
</evidence>
<reference evidence="2" key="1">
    <citation type="journal article" date="2020" name="Stud. Mycol.">
        <title>101 Dothideomycetes genomes: a test case for predicting lifestyles and emergence of pathogens.</title>
        <authorList>
            <person name="Haridas S."/>
            <person name="Albert R."/>
            <person name="Binder M."/>
            <person name="Bloem J."/>
            <person name="Labutti K."/>
            <person name="Salamov A."/>
            <person name="Andreopoulos B."/>
            <person name="Baker S."/>
            <person name="Barry K."/>
            <person name="Bills G."/>
            <person name="Bluhm B."/>
            <person name="Cannon C."/>
            <person name="Castanera R."/>
            <person name="Culley D."/>
            <person name="Daum C."/>
            <person name="Ezra D."/>
            <person name="Gonzalez J."/>
            <person name="Henrissat B."/>
            <person name="Kuo A."/>
            <person name="Liang C."/>
            <person name="Lipzen A."/>
            <person name="Lutzoni F."/>
            <person name="Magnuson J."/>
            <person name="Mondo S."/>
            <person name="Nolan M."/>
            <person name="Ohm R."/>
            <person name="Pangilinan J."/>
            <person name="Park H.-J."/>
            <person name="Ramirez L."/>
            <person name="Alfaro M."/>
            <person name="Sun H."/>
            <person name="Tritt A."/>
            <person name="Yoshinaga Y."/>
            <person name="Zwiers L.-H."/>
            <person name="Turgeon B."/>
            <person name="Goodwin S."/>
            <person name="Spatafora J."/>
            <person name="Crous P."/>
            <person name="Grigoriev I."/>
        </authorList>
    </citation>
    <scope>NUCLEOTIDE SEQUENCE</scope>
    <source>
        <strain evidence="2">CBS 122368</strain>
    </source>
</reference>